<dbReference type="EMBL" id="NVUL01000048">
    <property type="protein sequence ID" value="PCI77163.1"/>
    <property type="molecule type" value="Genomic_DNA"/>
</dbReference>
<proteinExistence type="predicted"/>
<evidence type="ECO:0008006" key="3">
    <source>
        <dbReference type="Google" id="ProtNLM"/>
    </source>
</evidence>
<sequence>MEARAALERFLAAWNSADNSAVQKTVNYPHITHSPMGLIVANEPEQFITDFDALKQQSWVRSTFDKITPRQSSDQKVNFEVEYSRLNTAGEVISRGYVFYVVTNNEGHWGMQYRAPGQLTLESGEAALENARQAAIALVDEFFVAFNAADNAALLRVNHVPQIMLSAGQFILAADVSSPIVTMSFERMRERENWHSSELGDFEIVNVSENQVIVELSFERFNPSFEHYLTGPAVWVLSKREENWGVEFRSLMSPTRHLQ</sequence>
<dbReference type="Proteomes" id="UP000218767">
    <property type="component" value="Unassembled WGS sequence"/>
</dbReference>
<name>A0A2A4X3H8_9GAMM</name>
<gene>
    <name evidence="1" type="ORF">COB20_08870</name>
</gene>
<comment type="caution">
    <text evidence="1">The sequence shown here is derived from an EMBL/GenBank/DDBJ whole genome shotgun (WGS) entry which is preliminary data.</text>
</comment>
<protein>
    <recommendedName>
        <fullName evidence="3">DUF4440 domain-containing protein</fullName>
    </recommendedName>
</protein>
<evidence type="ECO:0000313" key="2">
    <source>
        <dbReference type="Proteomes" id="UP000218767"/>
    </source>
</evidence>
<organism evidence="1 2">
    <name type="scientific">SAR86 cluster bacterium</name>
    <dbReference type="NCBI Taxonomy" id="2030880"/>
    <lineage>
        <taxon>Bacteria</taxon>
        <taxon>Pseudomonadati</taxon>
        <taxon>Pseudomonadota</taxon>
        <taxon>Gammaproteobacteria</taxon>
        <taxon>SAR86 cluster</taxon>
    </lineage>
</organism>
<reference evidence="2" key="1">
    <citation type="submission" date="2017-08" db="EMBL/GenBank/DDBJ databases">
        <title>A dynamic microbial community with high functional redundancy inhabits the cold, oxic subseafloor aquifer.</title>
        <authorList>
            <person name="Tully B.J."/>
            <person name="Wheat C.G."/>
            <person name="Glazer B.T."/>
            <person name="Huber J.A."/>
        </authorList>
    </citation>
    <scope>NUCLEOTIDE SEQUENCE [LARGE SCALE GENOMIC DNA]</scope>
</reference>
<evidence type="ECO:0000313" key="1">
    <source>
        <dbReference type="EMBL" id="PCI77163.1"/>
    </source>
</evidence>
<accession>A0A2A4X3H8</accession>
<dbReference type="AlphaFoldDB" id="A0A2A4X3H8"/>